<accession>A0AAN8S256</accession>
<dbReference type="PANTHER" id="PTHR12703:SF4">
    <property type="entry name" value="TRANSMEMBRANE PROTEIN 33"/>
    <property type="match status" value="1"/>
</dbReference>
<keyword evidence="3 6" id="KW-0812">Transmembrane</keyword>
<comment type="subcellular location">
    <subcellularLocation>
        <location evidence="1">Membrane</location>
        <topology evidence="1">Multi-pass membrane protein</topology>
    </subcellularLocation>
</comment>
<feature type="transmembrane region" description="Helical" evidence="6">
    <location>
        <begin position="30"/>
        <end position="52"/>
    </location>
</feature>
<dbReference type="GO" id="GO:0061024">
    <property type="term" value="P:membrane organization"/>
    <property type="evidence" value="ECO:0007669"/>
    <property type="project" value="TreeGrafter"/>
</dbReference>
<evidence type="ECO:0000256" key="3">
    <source>
        <dbReference type="ARBA" id="ARBA00022692"/>
    </source>
</evidence>
<proteinExistence type="inferred from homology"/>
<dbReference type="PANTHER" id="PTHR12703">
    <property type="entry name" value="TRANSMEMBRANE PROTEIN 33"/>
    <property type="match status" value="1"/>
</dbReference>
<protein>
    <submittedName>
        <fullName evidence="7">Uncharacterized protein</fullName>
    </submittedName>
</protein>
<dbReference type="InterPro" id="IPR051645">
    <property type="entry name" value="PER33/POM33_regulator"/>
</dbReference>
<comment type="caution">
    <text evidence="7">The sequence shown here is derived from an EMBL/GenBank/DDBJ whole genome shotgun (WGS) entry which is preliminary data.</text>
</comment>
<dbReference type="InterPro" id="IPR005344">
    <property type="entry name" value="TMEM33/Pom33"/>
</dbReference>
<keyword evidence="4 6" id="KW-1133">Transmembrane helix</keyword>
<feature type="transmembrane region" description="Helical" evidence="6">
    <location>
        <begin position="112"/>
        <end position="136"/>
    </location>
</feature>
<evidence type="ECO:0000256" key="1">
    <source>
        <dbReference type="ARBA" id="ARBA00004141"/>
    </source>
</evidence>
<evidence type="ECO:0000313" key="7">
    <source>
        <dbReference type="EMBL" id="KAK6626108.1"/>
    </source>
</evidence>
<dbReference type="Proteomes" id="UP001372834">
    <property type="component" value="Unassembled WGS sequence"/>
</dbReference>
<dbReference type="Pfam" id="PF03661">
    <property type="entry name" value="TMEM33_Pom33"/>
    <property type="match status" value="2"/>
</dbReference>
<reference evidence="7 8" key="1">
    <citation type="submission" date="2023-10" db="EMBL/GenBank/DDBJ databases">
        <title>Genomes of two closely related lineages of the louse Polyplax serrata with different host specificities.</title>
        <authorList>
            <person name="Martinu J."/>
            <person name="Tarabai H."/>
            <person name="Stefka J."/>
            <person name="Hypsa V."/>
        </authorList>
    </citation>
    <scope>NUCLEOTIDE SEQUENCE [LARGE SCALE GENOMIC DNA]</scope>
    <source>
        <strain evidence="7">HR10_N</strain>
    </source>
</reference>
<dbReference type="GO" id="GO:0016020">
    <property type="term" value="C:membrane"/>
    <property type="evidence" value="ECO:0007669"/>
    <property type="project" value="UniProtKB-SubCell"/>
</dbReference>
<evidence type="ECO:0000256" key="2">
    <source>
        <dbReference type="ARBA" id="ARBA00007322"/>
    </source>
</evidence>
<sequence length="198" mass="22807">MADSSTDQGSDTEYGFKKLKEHVLLHKIDFALWLTRVFSVLLTIGYFIPIFWNPYTLYYKTLLSNASTSALRLHQRLPQCLGQNSWWGARLLISLVEIQSRNLLKLISVTEIILMPFTVILLLLGYASLFTPLLYYQFLCLRYASRRNPYTRNLFHELRIVLEKTANKPGIPQFIRQAILTIVSVGCKLAPAVHIQES</sequence>
<keyword evidence="5 6" id="KW-0472">Membrane</keyword>
<dbReference type="EMBL" id="JAWJWE010000037">
    <property type="protein sequence ID" value="KAK6626108.1"/>
    <property type="molecule type" value="Genomic_DNA"/>
</dbReference>
<gene>
    <name evidence="7" type="ORF">RUM43_006413</name>
</gene>
<name>A0AAN8S256_POLSC</name>
<organism evidence="7 8">
    <name type="scientific">Polyplax serrata</name>
    <name type="common">Common mouse louse</name>
    <dbReference type="NCBI Taxonomy" id="468196"/>
    <lineage>
        <taxon>Eukaryota</taxon>
        <taxon>Metazoa</taxon>
        <taxon>Ecdysozoa</taxon>
        <taxon>Arthropoda</taxon>
        <taxon>Hexapoda</taxon>
        <taxon>Insecta</taxon>
        <taxon>Pterygota</taxon>
        <taxon>Neoptera</taxon>
        <taxon>Paraneoptera</taxon>
        <taxon>Psocodea</taxon>
        <taxon>Troctomorpha</taxon>
        <taxon>Phthiraptera</taxon>
        <taxon>Anoplura</taxon>
        <taxon>Polyplacidae</taxon>
        <taxon>Polyplax</taxon>
    </lineage>
</organism>
<evidence type="ECO:0000256" key="6">
    <source>
        <dbReference type="SAM" id="Phobius"/>
    </source>
</evidence>
<dbReference type="AlphaFoldDB" id="A0AAN8S256"/>
<dbReference type="GO" id="GO:0071786">
    <property type="term" value="P:endoplasmic reticulum tubular network organization"/>
    <property type="evidence" value="ECO:0007669"/>
    <property type="project" value="TreeGrafter"/>
</dbReference>
<evidence type="ECO:0000256" key="4">
    <source>
        <dbReference type="ARBA" id="ARBA00022989"/>
    </source>
</evidence>
<evidence type="ECO:0000256" key="5">
    <source>
        <dbReference type="ARBA" id="ARBA00023136"/>
    </source>
</evidence>
<evidence type="ECO:0000313" key="8">
    <source>
        <dbReference type="Proteomes" id="UP001372834"/>
    </source>
</evidence>
<dbReference type="GO" id="GO:0005783">
    <property type="term" value="C:endoplasmic reticulum"/>
    <property type="evidence" value="ECO:0007669"/>
    <property type="project" value="TreeGrafter"/>
</dbReference>
<comment type="similarity">
    <text evidence="2">Belongs to the PER33/POM33 family.</text>
</comment>